<evidence type="ECO:0000313" key="2">
    <source>
        <dbReference type="Proteomes" id="UP000010467"/>
    </source>
</evidence>
<protein>
    <submittedName>
        <fullName evidence="1">Uncharacterized protein</fullName>
    </submittedName>
</protein>
<geneLocation type="plasmid" evidence="1 2">
    <name>pDEIPE01</name>
</geneLocation>
<dbReference type="EMBL" id="CP003383">
    <property type="protein sequence ID" value="AFZ69625.1"/>
    <property type="molecule type" value="Genomic_DNA"/>
</dbReference>
<name>L0A9B3_DEIPD</name>
<accession>L0A9B3</accession>
<gene>
    <name evidence="1" type="ordered locus">Deipe_4282</name>
</gene>
<evidence type="ECO:0000313" key="1">
    <source>
        <dbReference type="EMBL" id="AFZ69625.1"/>
    </source>
</evidence>
<dbReference type="Proteomes" id="UP000010467">
    <property type="component" value="Plasmid pDEIPE01"/>
</dbReference>
<dbReference type="HOGENOM" id="CLU_2878426_0_0_0"/>
<keyword evidence="1" id="KW-0614">Plasmid</keyword>
<dbReference type="KEGG" id="dpd:Deipe_4282"/>
<keyword evidence="2" id="KW-1185">Reference proteome</keyword>
<reference evidence="2" key="1">
    <citation type="submission" date="2012-03" db="EMBL/GenBank/DDBJ databases">
        <title>Complete sequence of plasmid 1 of Deinococcus peraridilitoris DSM 19664.</title>
        <authorList>
            <person name="Lucas S."/>
            <person name="Copeland A."/>
            <person name="Lapidus A."/>
            <person name="Glavina del Rio T."/>
            <person name="Dalin E."/>
            <person name="Tice H."/>
            <person name="Bruce D."/>
            <person name="Goodwin L."/>
            <person name="Pitluck S."/>
            <person name="Peters L."/>
            <person name="Mikhailova N."/>
            <person name="Lu M."/>
            <person name="Kyrpides N."/>
            <person name="Mavromatis K."/>
            <person name="Ivanova N."/>
            <person name="Brettin T."/>
            <person name="Detter J.C."/>
            <person name="Han C."/>
            <person name="Larimer F."/>
            <person name="Land M."/>
            <person name="Hauser L."/>
            <person name="Markowitz V."/>
            <person name="Cheng J.-F."/>
            <person name="Hugenholtz P."/>
            <person name="Woyke T."/>
            <person name="Wu D."/>
            <person name="Pukall R."/>
            <person name="Steenblock K."/>
            <person name="Brambilla E."/>
            <person name="Klenk H.-P."/>
            <person name="Eisen J.A."/>
        </authorList>
    </citation>
    <scope>NUCLEOTIDE SEQUENCE [LARGE SCALE GENOMIC DNA]</scope>
    <source>
        <strain evidence="2">DSM 19664 / LMG 22246 / CIP 109416 / KR-200</strain>
        <plasmid evidence="2">Plasmid pDEIPE01</plasmid>
    </source>
</reference>
<dbReference type="PATRIC" id="fig|937777.3.peg.4310"/>
<proteinExistence type="predicted"/>
<organism evidence="1 2">
    <name type="scientific">Deinococcus peraridilitoris (strain DSM 19664 / LMG 22246 / CIP 109416 / KR-200)</name>
    <dbReference type="NCBI Taxonomy" id="937777"/>
    <lineage>
        <taxon>Bacteria</taxon>
        <taxon>Thermotogati</taxon>
        <taxon>Deinococcota</taxon>
        <taxon>Deinococci</taxon>
        <taxon>Deinococcales</taxon>
        <taxon>Deinococcaceae</taxon>
        <taxon>Deinococcus</taxon>
    </lineage>
</organism>
<dbReference type="RefSeq" id="WP_015231525.1">
    <property type="nucleotide sequence ID" value="NC_019789.1"/>
</dbReference>
<dbReference type="AlphaFoldDB" id="L0A9B3"/>
<sequence>MRHVTRQSLLSKELRDLVLDLSTSLEDALKLVNEKRGTNAGWMTILIRTELQQLRTAEEPSGS</sequence>